<gene>
    <name evidence="2" type="ORF">H5J25_18830</name>
</gene>
<keyword evidence="2" id="KW-0614">Plasmid</keyword>
<protein>
    <submittedName>
        <fullName evidence="2">Uncharacterized protein</fullName>
    </submittedName>
</protein>
<dbReference type="AlphaFoldDB" id="A0A974NYJ6"/>
<keyword evidence="3" id="KW-1185">Reference proteome</keyword>
<dbReference type="KEGG" id="sari:H5J25_18830"/>
<dbReference type="Proteomes" id="UP000595894">
    <property type="component" value="Plasmid punnamed1"/>
</dbReference>
<accession>A0A974NYJ6</accession>
<reference evidence="3" key="1">
    <citation type="submission" date="2020-09" db="EMBL/GenBank/DDBJ databases">
        <title>Sphingomonas sp., a new species isolated from pork steak.</title>
        <authorList>
            <person name="Heidler von Heilborn D."/>
        </authorList>
    </citation>
    <scope>NUCLEOTIDE SEQUENCE [LARGE SCALE GENOMIC DNA]</scope>
    <source>
        <plasmid evidence="3">punnamed1</plasmid>
    </source>
</reference>
<sequence>MSGHTHSGVDAICRVINSSRERMALTEGDDLDVDTVICLLHDYGSTASLIADLPLPADDQGLRSIGATGTVLMQLSETLSSLIARERTRDADAAAQLAARQRSNRNVLASLLGLSVLLNAMLAFVALR</sequence>
<name>A0A974NYJ6_9SPHN</name>
<geneLocation type="plasmid" evidence="2 3">
    <name>punnamed1</name>
</geneLocation>
<organism evidence="2 3">
    <name type="scientific">Sphingomonas aliaeris</name>
    <dbReference type="NCBI Taxonomy" id="2759526"/>
    <lineage>
        <taxon>Bacteria</taxon>
        <taxon>Pseudomonadati</taxon>
        <taxon>Pseudomonadota</taxon>
        <taxon>Alphaproteobacteria</taxon>
        <taxon>Sphingomonadales</taxon>
        <taxon>Sphingomonadaceae</taxon>
        <taxon>Sphingomonas</taxon>
    </lineage>
</organism>
<keyword evidence="1" id="KW-1133">Transmembrane helix</keyword>
<keyword evidence="1" id="KW-0812">Transmembrane</keyword>
<dbReference type="RefSeq" id="WP_202096585.1">
    <property type="nucleotide sequence ID" value="NZ_CP061036.1"/>
</dbReference>
<feature type="transmembrane region" description="Helical" evidence="1">
    <location>
        <begin position="107"/>
        <end position="127"/>
    </location>
</feature>
<proteinExistence type="predicted"/>
<evidence type="ECO:0000256" key="1">
    <source>
        <dbReference type="SAM" id="Phobius"/>
    </source>
</evidence>
<evidence type="ECO:0000313" key="2">
    <source>
        <dbReference type="EMBL" id="QQV79305.1"/>
    </source>
</evidence>
<dbReference type="EMBL" id="CP061036">
    <property type="protein sequence ID" value="QQV79305.1"/>
    <property type="molecule type" value="Genomic_DNA"/>
</dbReference>
<keyword evidence="1" id="KW-0472">Membrane</keyword>
<evidence type="ECO:0000313" key="3">
    <source>
        <dbReference type="Proteomes" id="UP000595894"/>
    </source>
</evidence>